<organism evidence="1 2">
    <name type="scientific">Lutzomyia longipalpis</name>
    <name type="common">Sand fly</name>
    <dbReference type="NCBI Taxonomy" id="7200"/>
    <lineage>
        <taxon>Eukaryota</taxon>
        <taxon>Metazoa</taxon>
        <taxon>Ecdysozoa</taxon>
        <taxon>Arthropoda</taxon>
        <taxon>Hexapoda</taxon>
        <taxon>Insecta</taxon>
        <taxon>Pterygota</taxon>
        <taxon>Neoptera</taxon>
        <taxon>Endopterygota</taxon>
        <taxon>Diptera</taxon>
        <taxon>Nematocera</taxon>
        <taxon>Psychodoidea</taxon>
        <taxon>Psychodidae</taxon>
        <taxon>Lutzomyia</taxon>
        <taxon>Lutzomyia</taxon>
    </lineage>
</organism>
<dbReference type="Proteomes" id="UP000092461">
    <property type="component" value="Unassembled WGS sequence"/>
</dbReference>
<name>A0A1B0CAZ6_LUTLO</name>
<sequence>MIESNSCLPIGCHLLHLPAPIVNDKLPLEVRHELEVLLLLMNPHHFELLPKHRLELLLERESEREPTHIAGIASLPKVHNTLNLILRRWHILRNSIIILISGYAVATEEDVALLRVEVPQFLLWQPDEFLIFQHK</sequence>
<evidence type="ECO:0000313" key="2">
    <source>
        <dbReference type="Proteomes" id="UP000092461"/>
    </source>
</evidence>
<protein>
    <submittedName>
        <fullName evidence="1">Uncharacterized protein</fullName>
    </submittedName>
</protein>
<proteinExistence type="predicted"/>
<evidence type="ECO:0000313" key="1">
    <source>
        <dbReference type="EnsemblMetazoa" id="LLOJ001295-PA"/>
    </source>
</evidence>
<dbReference type="VEuPathDB" id="VectorBase:LLOJ001295"/>
<keyword evidence="2" id="KW-1185">Reference proteome</keyword>
<dbReference type="EnsemblMetazoa" id="LLOJ001295-RA">
    <property type="protein sequence ID" value="LLOJ001295-PA"/>
    <property type="gene ID" value="LLOJ001295"/>
</dbReference>
<accession>A0A1B0CAZ6</accession>
<dbReference type="AlphaFoldDB" id="A0A1B0CAZ6"/>
<dbReference type="EMBL" id="AJWK01004685">
    <property type="status" value="NOT_ANNOTATED_CDS"/>
    <property type="molecule type" value="Genomic_DNA"/>
</dbReference>
<reference evidence="1" key="1">
    <citation type="submission" date="2020-05" db="UniProtKB">
        <authorList>
            <consortium name="EnsemblMetazoa"/>
        </authorList>
    </citation>
    <scope>IDENTIFICATION</scope>
    <source>
        <strain evidence="1">Jacobina</strain>
    </source>
</reference>